<reference evidence="1 2" key="1">
    <citation type="submission" date="2008-09" db="EMBL/GenBank/DDBJ databases">
        <authorList>
            <person name="Fulton L."/>
            <person name="Clifton S."/>
            <person name="Fulton B."/>
            <person name="Xu J."/>
            <person name="Minx P."/>
            <person name="Pepin K.H."/>
            <person name="Johnson M."/>
            <person name="Thiruvilangam P."/>
            <person name="Bhonagiri V."/>
            <person name="Nash W.E."/>
            <person name="Mardis E.R."/>
            <person name="Wilson R.K."/>
        </authorList>
    </citation>
    <scope>NUCLEOTIDE SEQUENCE [LARGE SCALE GENOMIC DNA]</scope>
    <source>
        <strain evidence="1 2">DSM 13275</strain>
    </source>
</reference>
<organism evidence="1 2">
    <name type="scientific">Peptacetobacter hiranonis (strain DSM 13275 / JCM 10541 / KCTC 15199 / TO-931)</name>
    <name type="common">Clostridium hiranonis</name>
    <dbReference type="NCBI Taxonomy" id="500633"/>
    <lineage>
        <taxon>Bacteria</taxon>
        <taxon>Bacillati</taxon>
        <taxon>Bacillota</taxon>
        <taxon>Clostridia</taxon>
        <taxon>Peptostreptococcales</taxon>
        <taxon>Peptostreptococcaceae</taxon>
        <taxon>Peptacetobacter</taxon>
    </lineage>
</organism>
<protein>
    <submittedName>
        <fullName evidence="1">Uncharacterized protein</fullName>
    </submittedName>
</protein>
<dbReference type="RefSeq" id="WP_006440599.1">
    <property type="nucleotide sequence ID" value="NZ_DS995358.1"/>
</dbReference>
<reference evidence="1 2" key="2">
    <citation type="submission" date="2008-10" db="EMBL/GenBank/DDBJ databases">
        <title>Draft genome sequence of Clostridium hiranonis (DSM 13275).</title>
        <authorList>
            <person name="Sudarsanam P."/>
            <person name="Ley R."/>
            <person name="Guruge J."/>
            <person name="Turnbaugh P.J."/>
            <person name="Mahowald M."/>
            <person name="Liep D."/>
            <person name="Gordon J."/>
        </authorList>
    </citation>
    <scope>NUCLEOTIDE SEQUENCE [LARGE SCALE GENOMIC DNA]</scope>
    <source>
        <strain evidence="1 2">DSM 13275</strain>
    </source>
</reference>
<evidence type="ECO:0000313" key="1">
    <source>
        <dbReference type="EMBL" id="EEA84611.1"/>
    </source>
</evidence>
<name>B6G0T3_PEPHT</name>
<sequence>MFSELNKKWYTTVIVESTEGLEDLARKIEEASEEMLKKHTFKLVTFSMVGTDKAILVFKR</sequence>
<proteinExistence type="predicted"/>
<evidence type="ECO:0000313" key="2">
    <source>
        <dbReference type="Proteomes" id="UP000003178"/>
    </source>
</evidence>
<dbReference type="Proteomes" id="UP000003178">
    <property type="component" value="Unassembled WGS sequence"/>
</dbReference>
<accession>B6G0T3</accession>
<dbReference type="eggNOG" id="ENOG50332ZY">
    <property type="taxonomic scope" value="Bacteria"/>
</dbReference>
<comment type="caution">
    <text evidence="1">The sequence shown here is derived from an EMBL/GenBank/DDBJ whole genome shotgun (WGS) entry which is preliminary data.</text>
</comment>
<gene>
    <name evidence="1" type="ORF">CLOHIR_01739</name>
</gene>
<keyword evidence="2" id="KW-1185">Reference proteome</keyword>
<dbReference type="EMBL" id="ABWP01000069">
    <property type="protein sequence ID" value="EEA84611.1"/>
    <property type="molecule type" value="Genomic_DNA"/>
</dbReference>
<dbReference type="HOGENOM" id="CLU_210919_0_0_9"/>
<dbReference type="STRING" id="500633.CLOHIR_01739"/>
<dbReference type="AlphaFoldDB" id="B6G0T3"/>